<sequence>MILSVSLRKIISKILNSQITEVSGEKLKQYLIRNEARISLEEPQMLMSGNSNKPIEAFGNLMLRSNGGCVFEMLRDVIIFEHVLSPSC</sequence>
<comment type="caution">
    <text evidence="1">The sequence shown here is derived from an EMBL/GenBank/DDBJ whole genome shotgun (WGS) entry which is preliminary data.</text>
</comment>
<proteinExistence type="predicted"/>
<dbReference type="EMBL" id="JAWXYG010000013">
    <property type="protein sequence ID" value="KAK4256461.1"/>
    <property type="molecule type" value="Genomic_DNA"/>
</dbReference>
<reference evidence="1" key="1">
    <citation type="submission" date="2023-10" db="EMBL/GenBank/DDBJ databases">
        <title>Chromosome-level genome of the transformable northern wattle, Acacia crassicarpa.</title>
        <authorList>
            <person name="Massaro I."/>
            <person name="Sinha N.R."/>
            <person name="Poethig S."/>
            <person name="Leichty A.R."/>
        </authorList>
    </citation>
    <scope>NUCLEOTIDE SEQUENCE</scope>
    <source>
        <strain evidence="1">Acra3RX</strain>
        <tissue evidence="1">Leaf</tissue>
    </source>
</reference>
<keyword evidence="2" id="KW-1185">Reference proteome</keyword>
<name>A0AAE1IRY8_9FABA</name>
<organism evidence="1 2">
    <name type="scientific">Acacia crassicarpa</name>
    <name type="common">northern wattle</name>
    <dbReference type="NCBI Taxonomy" id="499986"/>
    <lineage>
        <taxon>Eukaryota</taxon>
        <taxon>Viridiplantae</taxon>
        <taxon>Streptophyta</taxon>
        <taxon>Embryophyta</taxon>
        <taxon>Tracheophyta</taxon>
        <taxon>Spermatophyta</taxon>
        <taxon>Magnoliopsida</taxon>
        <taxon>eudicotyledons</taxon>
        <taxon>Gunneridae</taxon>
        <taxon>Pentapetalae</taxon>
        <taxon>rosids</taxon>
        <taxon>fabids</taxon>
        <taxon>Fabales</taxon>
        <taxon>Fabaceae</taxon>
        <taxon>Caesalpinioideae</taxon>
        <taxon>mimosoid clade</taxon>
        <taxon>Acacieae</taxon>
        <taxon>Acacia</taxon>
    </lineage>
</organism>
<accession>A0AAE1IRY8</accession>
<protein>
    <submittedName>
        <fullName evidence="1">Uncharacterized protein</fullName>
    </submittedName>
</protein>
<dbReference type="Proteomes" id="UP001293593">
    <property type="component" value="Unassembled WGS sequence"/>
</dbReference>
<evidence type="ECO:0000313" key="2">
    <source>
        <dbReference type="Proteomes" id="UP001293593"/>
    </source>
</evidence>
<evidence type="ECO:0000313" key="1">
    <source>
        <dbReference type="EMBL" id="KAK4256461.1"/>
    </source>
</evidence>
<gene>
    <name evidence="1" type="ORF">QN277_009319</name>
</gene>
<dbReference type="AlphaFoldDB" id="A0AAE1IRY8"/>